<organism evidence="2 3">
    <name type="scientific">Dipteronia dyeriana</name>
    <dbReference type="NCBI Taxonomy" id="168575"/>
    <lineage>
        <taxon>Eukaryota</taxon>
        <taxon>Viridiplantae</taxon>
        <taxon>Streptophyta</taxon>
        <taxon>Embryophyta</taxon>
        <taxon>Tracheophyta</taxon>
        <taxon>Spermatophyta</taxon>
        <taxon>Magnoliopsida</taxon>
        <taxon>eudicotyledons</taxon>
        <taxon>Gunneridae</taxon>
        <taxon>Pentapetalae</taxon>
        <taxon>rosids</taxon>
        <taxon>malvids</taxon>
        <taxon>Sapindales</taxon>
        <taxon>Sapindaceae</taxon>
        <taxon>Hippocastanoideae</taxon>
        <taxon>Acereae</taxon>
        <taxon>Dipteronia</taxon>
    </lineage>
</organism>
<dbReference type="PANTHER" id="PTHR47718">
    <property type="entry name" value="OS01G0519700 PROTEIN"/>
    <property type="match status" value="1"/>
</dbReference>
<keyword evidence="3" id="KW-1185">Reference proteome</keyword>
<feature type="domain" description="MULE transposase" evidence="1">
    <location>
        <begin position="217"/>
        <end position="308"/>
    </location>
</feature>
<dbReference type="Proteomes" id="UP001280121">
    <property type="component" value="Unassembled WGS sequence"/>
</dbReference>
<dbReference type="Pfam" id="PF10551">
    <property type="entry name" value="MULE"/>
    <property type="match status" value="1"/>
</dbReference>
<gene>
    <name evidence="2" type="ORF">Ddye_023852</name>
</gene>
<accession>A0AAD9WSG4</accession>
<protein>
    <recommendedName>
        <fullName evidence="1">MULE transposase domain-containing protein</fullName>
    </recommendedName>
</protein>
<dbReference type="AlphaFoldDB" id="A0AAD9WSG4"/>
<evidence type="ECO:0000313" key="3">
    <source>
        <dbReference type="Proteomes" id="UP001280121"/>
    </source>
</evidence>
<reference evidence="2" key="1">
    <citation type="journal article" date="2023" name="Plant J.">
        <title>Genome sequences and population genomics provide insights into the demographic history, inbreeding, and mutation load of two 'living fossil' tree species of Dipteronia.</title>
        <authorList>
            <person name="Feng Y."/>
            <person name="Comes H.P."/>
            <person name="Chen J."/>
            <person name="Zhu S."/>
            <person name="Lu R."/>
            <person name="Zhang X."/>
            <person name="Li P."/>
            <person name="Qiu J."/>
            <person name="Olsen K.M."/>
            <person name="Qiu Y."/>
        </authorList>
    </citation>
    <scope>NUCLEOTIDE SEQUENCE</scope>
    <source>
        <strain evidence="2">KIB01</strain>
    </source>
</reference>
<name>A0AAD9WSG4_9ROSI</name>
<proteinExistence type="predicted"/>
<evidence type="ECO:0000313" key="2">
    <source>
        <dbReference type="EMBL" id="KAK2642089.1"/>
    </source>
</evidence>
<sequence>MERLIGKSSVDTKDELNKLEVYPDMDSSVVDFVPYSSLVGTLKEICGLSYKDVIEMKFDYVEDAGAFYHGYSRAVGFDVKLSNKIHDSEDRDINKYIVRAFEENYCHKLATFREVAYVLSHRNIDAKDLTEIDAMGNCCIRPCLTYEYMVTQKGGYSKIGFTQKDMYNRIDAKRLDEAFESDSHAALMFNTDEKDSLANIFWRDSHSLFEYQCFRDVLVFDNTYKTNSYANPLVLYVVVNDHHATCVFRVILLSDKTIQSYRRVLNSLMDSMGHKHPIYILTNGDEAMRQAANKIFPNSQHRICEWHECAQLIDVRIMNESQYTHIASEKEDNCRVYHLSRYEFPDKKRKVVYHLDRVCIQEVDGDGD</sequence>
<dbReference type="InterPro" id="IPR018289">
    <property type="entry name" value="MULE_transposase_dom"/>
</dbReference>
<dbReference type="PANTHER" id="PTHR47718:SF15">
    <property type="entry name" value="PROTEIN FAR1-RELATED SEQUENCE 5-LIKE"/>
    <property type="match status" value="1"/>
</dbReference>
<dbReference type="EMBL" id="JANJYI010000007">
    <property type="protein sequence ID" value="KAK2642089.1"/>
    <property type="molecule type" value="Genomic_DNA"/>
</dbReference>
<comment type="caution">
    <text evidence="2">The sequence shown here is derived from an EMBL/GenBank/DDBJ whole genome shotgun (WGS) entry which is preliminary data.</text>
</comment>
<feature type="non-terminal residue" evidence="2">
    <location>
        <position position="1"/>
    </location>
</feature>
<evidence type="ECO:0000259" key="1">
    <source>
        <dbReference type="Pfam" id="PF10551"/>
    </source>
</evidence>